<dbReference type="InParanoid" id="A0A0E0RSB8"/>
<reference evidence="2 4" key="4">
    <citation type="journal article" date="2015" name="BMC Genomics">
        <title>The completed genome sequence of the pathogenic ascomycete fungus Fusarium graminearum.</title>
        <authorList>
            <person name="King R."/>
            <person name="Urban M."/>
            <person name="Hammond-Kosack M.C."/>
            <person name="Hassani-Pak K."/>
            <person name="Hammond-Kosack K.E."/>
        </authorList>
    </citation>
    <scope>NUCLEOTIDE SEQUENCE [LARGE SCALE GENOMIC DNA]</scope>
    <source>
        <strain evidence="4">ATCC MYA-4620 / CBS 123657 / FGSC 9075 / NRRL 31084 / PH-1</strain>
        <strain evidence="2">PH-1</strain>
    </source>
</reference>
<reference evidence="3" key="5">
    <citation type="submission" date="2017-01" db="UniProtKB">
        <authorList>
            <consortium name="EnsemblFungi"/>
        </authorList>
    </citation>
    <scope>IDENTIFICATION</scope>
    <source>
        <strain evidence="3">PH-1 / ATCC MYA-4620 / FGSC 9075 / NRRL 31084</strain>
    </source>
</reference>
<keyword evidence="4" id="KW-1185">Reference proteome</keyword>
<name>A0A0E0RSB8_GIBZE</name>
<reference evidence="3 4" key="2">
    <citation type="journal article" date="2010" name="Nature">
        <title>Comparative genomics reveals mobile pathogenicity chromosomes in Fusarium.</title>
        <authorList>
            <person name="Ma L.J."/>
            <person name="van der Does H.C."/>
            <person name="Borkovich K.A."/>
            <person name="Coleman J.J."/>
            <person name="Daboussi M.J."/>
            <person name="Di Pietro A."/>
            <person name="Dufresne M."/>
            <person name="Freitag M."/>
            <person name="Grabherr M."/>
            <person name="Henrissat B."/>
            <person name="Houterman P.M."/>
            <person name="Kang S."/>
            <person name="Shim W.B."/>
            <person name="Woloshuk C."/>
            <person name="Xie X."/>
            <person name="Xu J.R."/>
            <person name="Antoniw J."/>
            <person name="Baker S.E."/>
            <person name="Bluhm B.H."/>
            <person name="Breakspear A."/>
            <person name="Brown D.W."/>
            <person name="Butchko R.A."/>
            <person name="Chapman S."/>
            <person name="Coulson R."/>
            <person name="Coutinho P.M."/>
            <person name="Danchin E.G."/>
            <person name="Diener A."/>
            <person name="Gale L.R."/>
            <person name="Gardiner D.M."/>
            <person name="Goff S."/>
            <person name="Hammond-Kosack K.E."/>
            <person name="Hilburn K."/>
            <person name="Hua-Van A."/>
            <person name="Jonkers W."/>
            <person name="Kazan K."/>
            <person name="Kodira C.D."/>
            <person name="Koehrsen M."/>
            <person name="Kumar L."/>
            <person name="Lee Y.H."/>
            <person name="Li L."/>
            <person name="Manners J.M."/>
            <person name="Miranda-Saavedra D."/>
            <person name="Mukherjee M."/>
            <person name="Park G."/>
            <person name="Park J."/>
            <person name="Park S.Y."/>
            <person name="Proctor R.H."/>
            <person name="Regev A."/>
            <person name="Ruiz-Roldan M.C."/>
            <person name="Sain D."/>
            <person name="Sakthikumar S."/>
            <person name="Sykes S."/>
            <person name="Schwartz D.C."/>
            <person name="Turgeon B.G."/>
            <person name="Wapinski I."/>
            <person name="Yoder O."/>
            <person name="Young S."/>
            <person name="Zeng Q."/>
            <person name="Zhou S."/>
            <person name="Galagan J."/>
            <person name="Cuomo C.A."/>
            <person name="Kistler H.C."/>
            <person name="Rep M."/>
        </authorList>
    </citation>
    <scope>GENOME REANNOTATION</scope>
    <source>
        <strain evidence="4">ATCC MYA-4620 / CBS 123657 / FGSC 9075 / NRRL 31084 / PH-1</strain>
        <strain evidence="3">PH-1 / ATCC MYA-4620 / FGSC 9075 / NRRL 31084</strain>
    </source>
</reference>
<feature type="compositionally biased region" description="Basic and acidic residues" evidence="1">
    <location>
        <begin position="66"/>
        <end position="75"/>
    </location>
</feature>
<dbReference type="Proteomes" id="UP000070720">
    <property type="component" value="Chromosome 1"/>
</dbReference>
<evidence type="ECO:0000313" key="3">
    <source>
        <dbReference type="EnsemblFungi" id="CEF74143"/>
    </source>
</evidence>
<feature type="compositionally biased region" description="Polar residues" evidence="1">
    <location>
        <begin position="49"/>
        <end position="64"/>
    </location>
</feature>
<proteinExistence type="predicted"/>
<evidence type="ECO:0000256" key="1">
    <source>
        <dbReference type="SAM" id="MobiDB-lite"/>
    </source>
</evidence>
<protein>
    <submittedName>
        <fullName evidence="2">Chromosome 1, complete genome</fullName>
    </submittedName>
</protein>
<feature type="region of interest" description="Disordered" evidence="1">
    <location>
        <begin position="36"/>
        <end position="75"/>
    </location>
</feature>
<evidence type="ECO:0000313" key="4">
    <source>
        <dbReference type="Proteomes" id="UP000070720"/>
    </source>
</evidence>
<sequence length="75" mass="7978">MGHFLHAACSIAPGFAWGTAEFPLLHIDDTSSSGLCTRDFGGPRPAEATLSQERPPQSHPTTGRSAYHDGKFLPA</sequence>
<dbReference type="EnsemblFungi" id="CEF74143">
    <property type="protein sequence ID" value="CEF74143"/>
    <property type="gene ID" value="FGRRES_15135"/>
</dbReference>
<dbReference type="EMBL" id="HG970332">
    <property type="protein sequence ID" value="CEF74143.1"/>
    <property type="molecule type" value="Genomic_DNA"/>
</dbReference>
<reference evidence="3 4" key="1">
    <citation type="journal article" date="2007" name="Science">
        <title>The Fusarium graminearum genome reveals a link between localized polymorphism and pathogen specialization.</title>
        <authorList>
            <person name="Cuomo C.A."/>
            <person name="Gueldener U."/>
            <person name="Xu J.-R."/>
            <person name="Trail F."/>
            <person name="Turgeon B.G."/>
            <person name="Di Pietro A."/>
            <person name="Walton J.D."/>
            <person name="Ma L.-J."/>
            <person name="Baker S.E."/>
            <person name="Rep M."/>
            <person name="Adam G."/>
            <person name="Antoniw J."/>
            <person name="Baldwin T."/>
            <person name="Calvo S.E."/>
            <person name="Chang Y.-L."/>
            <person name="DeCaprio D."/>
            <person name="Gale L.R."/>
            <person name="Gnerre S."/>
            <person name="Goswami R.S."/>
            <person name="Hammond-Kosack K."/>
            <person name="Harris L.J."/>
            <person name="Hilburn K."/>
            <person name="Kennell J.C."/>
            <person name="Kroken S."/>
            <person name="Magnuson J.K."/>
            <person name="Mannhaupt G."/>
            <person name="Mauceli E.W."/>
            <person name="Mewes H.-W."/>
            <person name="Mitterbauer R."/>
            <person name="Muehlbauer G."/>
            <person name="Muensterkoetter M."/>
            <person name="Nelson D."/>
            <person name="O'Donnell K."/>
            <person name="Ouellet T."/>
            <person name="Qi W."/>
            <person name="Quesneville H."/>
            <person name="Roncero M.I.G."/>
            <person name="Seong K.-Y."/>
            <person name="Tetko I.V."/>
            <person name="Urban M."/>
            <person name="Waalwijk C."/>
            <person name="Ward T.J."/>
            <person name="Yao J."/>
            <person name="Birren B.W."/>
            <person name="Kistler H.C."/>
        </authorList>
    </citation>
    <scope>NUCLEOTIDE SEQUENCE [LARGE SCALE GENOMIC DNA]</scope>
    <source>
        <strain evidence="4">ATCC MYA-4620 / CBS 123657 / FGSC 9075 / NRRL 31084 / PH-1</strain>
        <strain evidence="3">PH-1 / ATCC MYA-4620 / FGSC 9075 / NRRL 31084</strain>
    </source>
</reference>
<dbReference type="VEuPathDB" id="FungiDB:FGRAMPH1_01G04673"/>
<evidence type="ECO:0000313" key="2">
    <source>
        <dbReference type="EMBL" id="CEF74143.1"/>
    </source>
</evidence>
<organism evidence="3">
    <name type="scientific">Gibberella zeae (strain ATCC MYA-4620 / CBS 123657 / FGSC 9075 / NRRL 31084 / PH-1)</name>
    <name type="common">Wheat head blight fungus</name>
    <name type="synonym">Fusarium graminearum</name>
    <dbReference type="NCBI Taxonomy" id="229533"/>
    <lineage>
        <taxon>Eukaryota</taxon>
        <taxon>Fungi</taxon>
        <taxon>Dikarya</taxon>
        <taxon>Ascomycota</taxon>
        <taxon>Pezizomycotina</taxon>
        <taxon>Sordariomycetes</taxon>
        <taxon>Hypocreomycetidae</taxon>
        <taxon>Hypocreales</taxon>
        <taxon>Nectriaceae</taxon>
        <taxon>Fusarium</taxon>
    </lineage>
</organism>
<accession>A0A0E0RSB8</accession>
<dbReference type="AlphaFoldDB" id="A0A0E0RSB8"/>
<reference key="3">
    <citation type="submission" date="2014-02" db="EMBL/GenBank/DDBJ databases">
        <title>A revised Fusarium graminearum genomic reference sequence using whole shotgun re-sequencing.</title>
        <authorList>
            <person name="King R."/>
            <person name="Urban M."/>
            <person name="Hassani-Pak K."/>
            <person name="Hammond-Kosack K."/>
        </authorList>
    </citation>
    <scope>NUCLEOTIDE SEQUENCE</scope>
    <source>
        <strain>PH-1</strain>
    </source>
</reference>
<gene>
    <name evidence="2" type="ORF">FGRAMPH1_01T04673</name>
</gene>